<dbReference type="EC" id="3.5.4.4" evidence="3"/>
<dbReference type="GO" id="GO:0006154">
    <property type="term" value="P:adenosine catabolic process"/>
    <property type="evidence" value="ECO:0007669"/>
    <property type="project" value="TreeGrafter"/>
</dbReference>
<dbReference type="GO" id="GO:0046103">
    <property type="term" value="P:inosine biosynthetic process"/>
    <property type="evidence" value="ECO:0007669"/>
    <property type="project" value="TreeGrafter"/>
</dbReference>
<dbReference type="InterPro" id="IPR006330">
    <property type="entry name" value="Ado/ade_deaminase"/>
</dbReference>
<dbReference type="Proteomes" id="UP001205105">
    <property type="component" value="Unassembled WGS sequence"/>
</dbReference>
<dbReference type="GO" id="GO:0004000">
    <property type="term" value="F:adenosine deaminase activity"/>
    <property type="evidence" value="ECO:0007669"/>
    <property type="project" value="UniProtKB-ARBA"/>
</dbReference>
<accession>A0AAD5DI40</accession>
<evidence type="ECO:0000256" key="3">
    <source>
        <dbReference type="ARBA" id="ARBA00012784"/>
    </source>
</evidence>
<sequence>MYAPPLCRPPPLPPCTTPELDSVCPVLTPTPAGEELAEAYLAAIRGSTAALQEFAGALPKGGDIHTHLTGAPYAEDVAQGAAAAGAWLCTDTLQVAAPPASAADNAECPGGWQPLAAALAAPNGTDVLQALVGEWSFQDYAGSDPYWYFFQRFSVFDYAMSVQLPRLVQLLAEQAERENVLYLEIIGSMPAGPALEAANVSAWDTRLLEAQERRDGAAAQELLSQLHSELTAQPDWEAAVQATVDANEALLAGLNSTVLVRLQAYMVRSGGSPTEVLAALATGAEAIAASSALVALNLVAPEADPLALRDYWIQMQIFKFIRETYPDAPFALHAGELEQGLVPDADLDWHISEAVKVARPRRIGHGNDLPFERDALATLQEMKRQGTVLEVLLSSNEVLLGIEGTAHALGMYRAAGIPFVIGSDDPGIMRGSLTEEYMKLFRDYNLTYKEAKQAAFNSIRHSFIKEAEVKQELEKELEGAFKQFEASMPERVAVLGGSDSALGALLARGGQPG</sequence>
<dbReference type="GO" id="GO:0043103">
    <property type="term" value="P:hypoxanthine salvage"/>
    <property type="evidence" value="ECO:0007669"/>
    <property type="project" value="TreeGrafter"/>
</dbReference>
<evidence type="ECO:0000256" key="1">
    <source>
        <dbReference type="ARBA" id="ARBA00001947"/>
    </source>
</evidence>
<dbReference type="Gene3D" id="3.20.20.140">
    <property type="entry name" value="Metal-dependent hydrolases"/>
    <property type="match status" value="1"/>
</dbReference>
<dbReference type="GO" id="GO:0005829">
    <property type="term" value="C:cytosol"/>
    <property type="evidence" value="ECO:0007669"/>
    <property type="project" value="TreeGrafter"/>
</dbReference>
<dbReference type="AlphaFoldDB" id="A0AAD5DI40"/>
<dbReference type="Pfam" id="PF00962">
    <property type="entry name" value="A_deaminase"/>
    <property type="match status" value="1"/>
</dbReference>
<dbReference type="PANTHER" id="PTHR11409">
    <property type="entry name" value="ADENOSINE DEAMINASE"/>
    <property type="match status" value="1"/>
</dbReference>
<reference evidence="8" key="1">
    <citation type="submission" date="2020-11" db="EMBL/GenBank/DDBJ databases">
        <title>Chlorella ohadii genome sequencing and assembly.</title>
        <authorList>
            <person name="Murik O."/>
            <person name="Treves H."/>
            <person name="Kedem I."/>
            <person name="Shotland Y."/>
            <person name="Kaplan A."/>
        </authorList>
    </citation>
    <scope>NUCLEOTIDE SEQUENCE</scope>
    <source>
        <strain evidence="8">1</strain>
    </source>
</reference>
<evidence type="ECO:0000313" key="8">
    <source>
        <dbReference type="EMBL" id="KAI7838122.1"/>
    </source>
</evidence>
<evidence type="ECO:0000256" key="6">
    <source>
        <dbReference type="ARBA" id="ARBA00022833"/>
    </source>
</evidence>
<organism evidence="8 9">
    <name type="scientific">Chlorella ohadii</name>
    <dbReference type="NCBI Taxonomy" id="2649997"/>
    <lineage>
        <taxon>Eukaryota</taxon>
        <taxon>Viridiplantae</taxon>
        <taxon>Chlorophyta</taxon>
        <taxon>core chlorophytes</taxon>
        <taxon>Trebouxiophyceae</taxon>
        <taxon>Chlorellales</taxon>
        <taxon>Chlorellaceae</taxon>
        <taxon>Chlorella clade</taxon>
        <taxon>Chlorella</taxon>
    </lineage>
</organism>
<gene>
    <name evidence="8" type="ORF">COHA_008053</name>
</gene>
<comment type="similarity">
    <text evidence="2">Belongs to the metallo-dependent hydrolases superfamily. Adenosine and AMP deaminases family.</text>
</comment>
<proteinExistence type="inferred from homology"/>
<evidence type="ECO:0000256" key="5">
    <source>
        <dbReference type="ARBA" id="ARBA00022801"/>
    </source>
</evidence>
<protein>
    <recommendedName>
        <fullName evidence="3">adenosine deaminase</fullName>
        <ecNumber evidence="3">3.5.4.4</ecNumber>
    </recommendedName>
</protein>
<keyword evidence="4" id="KW-0479">Metal-binding</keyword>
<dbReference type="GO" id="GO:0046872">
    <property type="term" value="F:metal ion binding"/>
    <property type="evidence" value="ECO:0007669"/>
    <property type="project" value="UniProtKB-KW"/>
</dbReference>
<name>A0AAD5DI40_9CHLO</name>
<dbReference type="InterPro" id="IPR001365">
    <property type="entry name" value="A_deaminase_dom"/>
</dbReference>
<evidence type="ECO:0000256" key="2">
    <source>
        <dbReference type="ARBA" id="ARBA00006676"/>
    </source>
</evidence>
<dbReference type="PANTHER" id="PTHR11409:SF43">
    <property type="entry name" value="ADENOSINE DEAMINASE"/>
    <property type="match status" value="1"/>
</dbReference>
<dbReference type="SUPFAM" id="SSF51556">
    <property type="entry name" value="Metallo-dependent hydrolases"/>
    <property type="match status" value="1"/>
</dbReference>
<dbReference type="EMBL" id="JADXDR010000135">
    <property type="protein sequence ID" value="KAI7838122.1"/>
    <property type="molecule type" value="Genomic_DNA"/>
</dbReference>
<feature type="domain" description="Adenosine deaminase" evidence="7">
    <location>
        <begin position="229"/>
        <end position="476"/>
    </location>
</feature>
<keyword evidence="5" id="KW-0378">Hydrolase</keyword>
<evidence type="ECO:0000256" key="4">
    <source>
        <dbReference type="ARBA" id="ARBA00022723"/>
    </source>
</evidence>
<keyword evidence="6" id="KW-0862">Zinc</keyword>
<comment type="cofactor">
    <cofactor evidence="1">
        <name>Zn(2+)</name>
        <dbReference type="ChEBI" id="CHEBI:29105"/>
    </cofactor>
</comment>
<dbReference type="InterPro" id="IPR032466">
    <property type="entry name" value="Metal_Hydrolase"/>
</dbReference>
<evidence type="ECO:0000313" key="9">
    <source>
        <dbReference type="Proteomes" id="UP001205105"/>
    </source>
</evidence>
<comment type="caution">
    <text evidence="8">The sequence shown here is derived from an EMBL/GenBank/DDBJ whole genome shotgun (WGS) entry which is preliminary data.</text>
</comment>
<evidence type="ECO:0000259" key="7">
    <source>
        <dbReference type="Pfam" id="PF00962"/>
    </source>
</evidence>
<keyword evidence="9" id="KW-1185">Reference proteome</keyword>